<proteinExistence type="predicted"/>
<reference evidence="3" key="1">
    <citation type="submission" date="2016-10" db="EMBL/GenBank/DDBJ databases">
        <authorList>
            <person name="Varghese N."/>
            <person name="Submissions S."/>
        </authorList>
    </citation>
    <scope>NUCLEOTIDE SEQUENCE [LARGE SCALE GENOMIC DNA]</scope>
    <source>
        <strain evidence="3">CGMCC 1.10824</strain>
    </source>
</reference>
<dbReference type="Proteomes" id="UP000199626">
    <property type="component" value="Unassembled WGS sequence"/>
</dbReference>
<feature type="signal peptide" evidence="1">
    <location>
        <begin position="1"/>
        <end position="20"/>
    </location>
</feature>
<dbReference type="OrthoDB" id="6240583at2"/>
<dbReference type="EMBL" id="FMXN01000015">
    <property type="protein sequence ID" value="SDB50636.1"/>
    <property type="molecule type" value="Genomic_DNA"/>
</dbReference>
<accession>A0A1G6DZS6</accession>
<feature type="chain" id="PRO_5011596998" evidence="1">
    <location>
        <begin position="21"/>
        <end position="266"/>
    </location>
</feature>
<keyword evidence="3" id="KW-1185">Reference proteome</keyword>
<protein>
    <submittedName>
        <fullName evidence="2">Uncharacterized protein</fullName>
    </submittedName>
</protein>
<dbReference type="RefSeq" id="WP_092593882.1">
    <property type="nucleotide sequence ID" value="NZ_FMXN01000015.1"/>
</dbReference>
<name>A0A1G6DZS6_9GAMM</name>
<evidence type="ECO:0000256" key="1">
    <source>
        <dbReference type="SAM" id="SignalP"/>
    </source>
</evidence>
<organism evidence="2 3">
    <name type="scientific">Pseudidiomarina indica</name>
    <dbReference type="NCBI Taxonomy" id="1159017"/>
    <lineage>
        <taxon>Bacteria</taxon>
        <taxon>Pseudomonadati</taxon>
        <taxon>Pseudomonadota</taxon>
        <taxon>Gammaproteobacteria</taxon>
        <taxon>Alteromonadales</taxon>
        <taxon>Idiomarinaceae</taxon>
        <taxon>Pseudidiomarina</taxon>
    </lineage>
</organism>
<evidence type="ECO:0000313" key="3">
    <source>
        <dbReference type="Proteomes" id="UP000199626"/>
    </source>
</evidence>
<keyword evidence="1" id="KW-0732">Signal</keyword>
<evidence type="ECO:0000313" key="2">
    <source>
        <dbReference type="EMBL" id="SDB50636.1"/>
    </source>
</evidence>
<sequence>MKVLPALLATSLFFSSGLYANDSAVIESLVNKDTVLTEDQQRLADTYKRMLRYYEQRNFSSTRSVRVLLSNYPHHVTPILYAAFERYPRHYRHIIKAAIDAEPAFTREIISVALNLQVADPADIVRIAVETEPSYAETAVSAVDEIQPSHLNDVIRVAVTTEPNTADGILRAHHQADPSKLATIIHTVLSAAPALGNYLTDTLSDLIGSNDSKTMTEAERDARRKRAIQLLRSAYQNGGINADQLEAIAARHQLTETDLSDIRTEY</sequence>
<dbReference type="AlphaFoldDB" id="A0A1G6DZS6"/>
<gene>
    <name evidence="2" type="ORF">SAMN02927930_01975</name>
</gene>